<gene>
    <name evidence="1" type="ORF">IC620_15415</name>
</gene>
<protein>
    <submittedName>
        <fullName evidence="1">Uncharacterized protein</fullName>
    </submittedName>
</protein>
<reference evidence="1" key="1">
    <citation type="submission" date="2020-09" db="EMBL/GenBank/DDBJ databases">
        <title>A novel bacterium of genus Hazenella, isolated from South China Sea.</title>
        <authorList>
            <person name="Huang H."/>
            <person name="Mo K."/>
            <person name="Hu Y."/>
        </authorList>
    </citation>
    <scope>NUCLEOTIDE SEQUENCE</scope>
    <source>
        <strain evidence="1">IB182357</strain>
    </source>
</reference>
<evidence type="ECO:0000313" key="2">
    <source>
        <dbReference type="Proteomes" id="UP000661691"/>
    </source>
</evidence>
<dbReference type="AlphaFoldDB" id="A0A926NHN4"/>
<dbReference type="RefSeq" id="WP_191142730.1">
    <property type="nucleotide sequence ID" value="NZ_JACXAH010000036.1"/>
</dbReference>
<organism evidence="1 2">
    <name type="scientific">Polycladospora coralii</name>
    <dbReference type="NCBI Taxonomy" id="2771432"/>
    <lineage>
        <taxon>Bacteria</taxon>
        <taxon>Bacillati</taxon>
        <taxon>Bacillota</taxon>
        <taxon>Bacilli</taxon>
        <taxon>Bacillales</taxon>
        <taxon>Thermoactinomycetaceae</taxon>
        <taxon>Polycladospora</taxon>
    </lineage>
</organism>
<proteinExistence type="predicted"/>
<comment type="caution">
    <text evidence="1">The sequence shown here is derived from an EMBL/GenBank/DDBJ whole genome shotgun (WGS) entry which is preliminary data.</text>
</comment>
<evidence type="ECO:0000313" key="1">
    <source>
        <dbReference type="EMBL" id="MBD1373734.1"/>
    </source>
</evidence>
<accession>A0A926NHN4</accession>
<name>A0A926NHN4_9BACL</name>
<dbReference type="Proteomes" id="UP000661691">
    <property type="component" value="Unassembled WGS sequence"/>
</dbReference>
<sequence length="78" mass="9155">MGLKKLRFDELRNKSDIARRQRYVDAIYKNPYMGVTSSQLNKIKDMHAKQVKRSVIARTVGIEKFQVNQILISWSSKK</sequence>
<keyword evidence="2" id="KW-1185">Reference proteome</keyword>
<dbReference type="EMBL" id="JACXAH010000036">
    <property type="protein sequence ID" value="MBD1373734.1"/>
    <property type="molecule type" value="Genomic_DNA"/>
</dbReference>